<evidence type="ECO:0000256" key="1">
    <source>
        <dbReference type="ARBA" id="ARBA00018672"/>
    </source>
</evidence>
<feature type="modified residue" description="4-aspartylphosphate" evidence="8">
    <location>
        <position position="54"/>
    </location>
</feature>
<sequence>MNCIFVVEDEFDIQELLGNYLAEASYQVLAASDGVEAINLFEKEKDRIDLVLLDVMLPKIDGFGVLEVIRQSSLVPVIMLTALDDEAYQIKGYDLQADEYVTKPFSMQILLRKIGAVLRRSGKISKEENTEDLLCYGNLRLDLAGYQAWEGPKKLELTQKEFELLREFLENQGRVLTRNQLLDAVWGADYFGEDRIVDTHIKNLRKKLEADYIDTIRGVGYRIDKIHKKQN</sequence>
<evidence type="ECO:0000313" key="12">
    <source>
        <dbReference type="EMBL" id="MBC5650766.1"/>
    </source>
</evidence>
<evidence type="ECO:0000256" key="7">
    <source>
        <dbReference type="ARBA" id="ARBA00024867"/>
    </source>
</evidence>
<comment type="caution">
    <text evidence="12">The sequence shown here is derived from an EMBL/GenBank/DDBJ whole genome shotgun (WGS) entry which is preliminary data.</text>
</comment>
<dbReference type="InterPro" id="IPR001867">
    <property type="entry name" value="OmpR/PhoB-type_DNA-bd"/>
</dbReference>
<keyword evidence="13" id="KW-1185">Reference proteome</keyword>
<comment type="function">
    <text evidence="7">May play the central regulatory role in sporulation. It may be an element of the effector pathway responsible for the activation of sporulation genes in response to nutritional stress. Spo0A may act in concert with spo0H (a sigma factor) to control the expression of some genes that are critical to the sporulation process.</text>
</comment>
<dbReference type="GO" id="GO:0005829">
    <property type="term" value="C:cytosol"/>
    <property type="evidence" value="ECO:0007669"/>
    <property type="project" value="TreeGrafter"/>
</dbReference>
<dbReference type="EMBL" id="JACOOT010000014">
    <property type="protein sequence ID" value="MBC5650766.1"/>
    <property type="molecule type" value="Genomic_DNA"/>
</dbReference>
<feature type="DNA-binding region" description="OmpR/PhoB-type" evidence="9">
    <location>
        <begin position="131"/>
        <end position="225"/>
    </location>
</feature>
<dbReference type="FunFam" id="3.40.50.2300:FF:000001">
    <property type="entry name" value="DNA-binding response regulator PhoB"/>
    <property type="match status" value="1"/>
</dbReference>
<dbReference type="Proteomes" id="UP000652847">
    <property type="component" value="Unassembled WGS sequence"/>
</dbReference>
<dbReference type="InterPro" id="IPR036388">
    <property type="entry name" value="WH-like_DNA-bd_sf"/>
</dbReference>
<dbReference type="Pfam" id="PF00072">
    <property type="entry name" value="Response_reg"/>
    <property type="match status" value="1"/>
</dbReference>
<dbReference type="SMART" id="SM00448">
    <property type="entry name" value="REC"/>
    <property type="match status" value="1"/>
</dbReference>
<dbReference type="SUPFAM" id="SSF52172">
    <property type="entry name" value="CheY-like"/>
    <property type="match status" value="1"/>
</dbReference>
<dbReference type="FunFam" id="1.10.10.10:FF:000018">
    <property type="entry name" value="DNA-binding response regulator ResD"/>
    <property type="match status" value="1"/>
</dbReference>
<organism evidence="12 13">
    <name type="scientific">Blautia segnis</name>
    <dbReference type="NCBI Taxonomy" id="2763030"/>
    <lineage>
        <taxon>Bacteria</taxon>
        <taxon>Bacillati</taxon>
        <taxon>Bacillota</taxon>
        <taxon>Clostridia</taxon>
        <taxon>Lachnospirales</taxon>
        <taxon>Lachnospiraceae</taxon>
        <taxon>Blautia</taxon>
    </lineage>
</organism>
<dbReference type="GO" id="GO:0006355">
    <property type="term" value="P:regulation of DNA-templated transcription"/>
    <property type="evidence" value="ECO:0007669"/>
    <property type="project" value="InterPro"/>
</dbReference>
<dbReference type="GO" id="GO:0032993">
    <property type="term" value="C:protein-DNA complex"/>
    <property type="evidence" value="ECO:0007669"/>
    <property type="project" value="TreeGrafter"/>
</dbReference>
<dbReference type="GO" id="GO:0000156">
    <property type="term" value="F:phosphorelay response regulator activity"/>
    <property type="evidence" value="ECO:0007669"/>
    <property type="project" value="TreeGrafter"/>
</dbReference>
<keyword evidence="6" id="KW-0804">Transcription</keyword>
<dbReference type="GO" id="GO:0000976">
    <property type="term" value="F:transcription cis-regulatory region binding"/>
    <property type="evidence" value="ECO:0007669"/>
    <property type="project" value="TreeGrafter"/>
</dbReference>
<dbReference type="Pfam" id="PF00486">
    <property type="entry name" value="Trans_reg_C"/>
    <property type="match status" value="1"/>
</dbReference>
<evidence type="ECO:0000259" key="11">
    <source>
        <dbReference type="PROSITE" id="PS51755"/>
    </source>
</evidence>
<dbReference type="RefSeq" id="WP_021926277.1">
    <property type="nucleotide sequence ID" value="NZ_JACOOT010000014.1"/>
</dbReference>
<feature type="domain" description="OmpR/PhoB-type" evidence="11">
    <location>
        <begin position="131"/>
        <end position="225"/>
    </location>
</feature>
<dbReference type="CDD" id="cd17574">
    <property type="entry name" value="REC_OmpR"/>
    <property type="match status" value="1"/>
</dbReference>
<feature type="domain" description="Response regulatory" evidence="10">
    <location>
        <begin position="3"/>
        <end position="118"/>
    </location>
</feature>
<evidence type="ECO:0000256" key="8">
    <source>
        <dbReference type="PROSITE-ProRule" id="PRU00169"/>
    </source>
</evidence>
<evidence type="ECO:0000256" key="5">
    <source>
        <dbReference type="ARBA" id="ARBA00023125"/>
    </source>
</evidence>
<dbReference type="Gene3D" id="1.10.10.10">
    <property type="entry name" value="Winged helix-like DNA-binding domain superfamily/Winged helix DNA-binding domain"/>
    <property type="match status" value="1"/>
</dbReference>
<evidence type="ECO:0000256" key="3">
    <source>
        <dbReference type="ARBA" id="ARBA00023012"/>
    </source>
</evidence>
<dbReference type="PANTHER" id="PTHR48111">
    <property type="entry name" value="REGULATOR OF RPOS"/>
    <property type="match status" value="1"/>
</dbReference>
<dbReference type="InterPro" id="IPR039420">
    <property type="entry name" value="WalR-like"/>
</dbReference>
<dbReference type="PROSITE" id="PS51755">
    <property type="entry name" value="OMPR_PHOB"/>
    <property type="match status" value="1"/>
</dbReference>
<evidence type="ECO:0000256" key="4">
    <source>
        <dbReference type="ARBA" id="ARBA00023015"/>
    </source>
</evidence>
<evidence type="ECO:0000256" key="2">
    <source>
        <dbReference type="ARBA" id="ARBA00022553"/>
    </source>
</evidence>
<keyword evidence="3" id="KW-0902">Two-component regulatory system</keyword>
<dbReference type="SMART" id="SM00862">
    <property type="entry name" value="Trans_reg_C"/>
    <property type="match status" value="1"/>
</dbReference>
<dbReference type="Gene3D" id="3.40.50.2300">
    <property type="match status" value="1"/>
</dbReference>
<name>A0A8I0DQR8_9FIRM</name>
<accession>A0A8I0DQR8</accession>
<evidence type="ECO:0000259" key="10">
    <source>
        <dbReference type="PROSITE" id="PS50110"/>
    </source>
</evidence>
<keyword evidence="4" id="KW-0805">Transcription regulation</keyword>
<proteinExistence type="predicted"/>
<gene>
    <name evidence="12" type="ORF">H8S54_06490</name>
</gene>
<evidence type="ECO:0000256" key="6">
    <source>
        <dbReference type="ARBA" id="ARBA00023163"/>
    </source>
</evidence>
<evidence type="ECO:0000256" key="9">
    <source>
        <dbReference type="PROSITE-ProRule" id="PRU01091"/>
    </source>
</evidence>
<dbReference type="InterPro" id="IPR011006">
    <property type="entry name" value="CheY-like_superfamily"/>
</dbReference>
<keyword evidence="5 9" id="KW-0238">DNA-binding</keyword>
<dbReference type="AlphaFoldDB" id="A0A8I0DQR8"/>
<dbReference type="PANTHER" id="PTHR48111:SF32">
    <property type="entry name" value="STAGE 0 SPORULATION PROTEIN A HOMOLOG"/>
    <property type="match status" value="1"/>
</dbReference>
<dbReference type="CDD" id="cd00383">
    <property type="entry name" value="trans_reg_C"/>
    <property type="match status" value="1"/>
</dbReference>
<protein>
    <recommendedName>
        <fullName evidence="1">Stage 0 sporulation protein A homolog</fullName>
    </recommendedName>
</protein>
<evidence type="ECO:0000313" key="13">
    <source>
        <dbReference type="Proteomes" id="UP000652847"/>
    </source>
</evidence>
<keyword evidence="2 8" id="KW-0597">Phosphoprotein</keyword>
<reference evidence="12 13" key="1">
    <citation type="submission" date="2020-08" db="EMBL/GenBank/DDBJ databases">
        <title>Genome public.</title>
        <authorList>
            <person name="Liu C."/>
            <person name="Sun Q."/>
        </authorList>
    </citation>
    <scope>NUCLEOTIDE SEQUENCE [LARGE SCALE GENOMIC DNA]</scope>
    <source>
        <strain evidence="12 13">BX17</strain>
    </source>
</reference>
<dbReference type="InterPro" id="IPR001789">
    <property type="entry name" value="Sig_transdc_resp-reg_receiver"/>
</dbReference>
<dbReference type="PROSITE" id="PS50110">
    <property type="entry name" value="RESPONSE_REGULATORY"/>
    <property type="match status" value="1"/>
</dbReference>